<dbReference type="SUPFAM" id="SSF51445">
    <property type="entry name" value="(Trans)glycosidases"/>
    <property type="match status" value="1"/>
</dbReference>
<dbReference type="Gene3D" id="3.40.50.1700">
    <property type="entry name" value="Glycoside hydrolase family 3 C-terminal domain"/>
    <property type="match status" value="1"/>
</dbReference>
<dbReference type="InterPro" id="IPR050226">
    <property type="entry name" value="NagZ_Beta-hexosaminidase"/>
</dbReference>
<accession>A0A4R3ZAL2</accession>
<evidence type="ECO:0000256" key="2">
    <source>
        <dbReference type="ARBA" id="ARBA00005336"/>
    </source>
</evidence>
<evidence type="ECO:0000259" key="8">
    <source>
        <dbReference type="Pfam" id="PF00933"/>
    </source>
</evidence>
<feature type="chain" id="PRO_5038970383" description="beta-N-acetylhexosaminidase" evidence="7">
    <location>
        <begin position="26"/>
        <end position="994"/>
    </location>
</feature>
<feature type="coiled-coil region" evidence="6">
    <location>
        <begin position="815"/>
        <end position="842"/>
    </location>
</feature>
<dbReference type="Pfam" id="PF00933">
    <property type="entry name" value="Glyco_hydro_3"/>
    <property type="match status" value="1"/>
</dbReference>
<evidence type="ECO:0000256" key="7">
    <source>
        <dbReference type="SAM" id="SignalP"/>
    </source>
</evidence>
<proteinExistence type="inferred from homology"/>
<dbReference type="InterPro" id="IPR019800">
    <property type="entry name" value="Glyco_hydro_3_AS"/>
</dbReference>
<feature type="signal peptide" evidence="7">
    <location>
        <begin position="1"/>
        <end position="25"/>
    </location>
</feature>
<comment type="similarity">
    <text evidence="2">Belongs to the glycosyl hydrolase 3 family.</text>
</comment>
<dbReference type="InterPro" id="IPR036881">
    <property type="entry name" value="Glyco_hydro_3_C_sf"/>
</dbReference>
<dbReference type="PROSITE" id="PS00775">
    <property type="entry name" value="GLYCOSYL_HYDROL_F3"/>
    <property type="match status" value="1"/>
</dbReference>
<evidence type="ECO:0000256" key="6">
    <source>
        <dbReference type="SAM" id="Coils"/>
    </source>
</evidence>
<dbReference type="Proteomes" id="UP000295515">
    <property type="component" value="Unassembled WGS sequence"/>
</dbReference>
<name>A0A4R3ZAL2_9FIRM</name>
<dbReference type="InterPro" id="IPR001764">
    <property type="entry name" value="Glyco_hydro_3_N"/>
</dbReference>
<keyword evidence="7" id="KW-0732">Signal</keyword>
<evidence type="ECO:0000256" key="5">
    <source>
        <dbReference type="ARBA" id="ARBA00023295"/>
    </source>
</evidence>
<protein>
    <recommendedName>
        <fullName evidence="3">beta-N-acetylhexosaminidase</fullName>
        <ecNumber evidence="3">3.2.1.52</ecNumber>
    </recommendedName>
</protein>
<dbReference type="Pfam" id="PF07554">
    <property type="entry name" value="FIVAR"/>
    <property type="match status" value="3"/>
</dbReference>
<evidence type="ECO:0000256" key="4">
    <source>
        <dbReference type="ARBA" id="ARBA00022801"/>
    </source>
</evidence>
<dbReference type="EC" id="3.2.1.52" evidence="3"/>
<dbReference type="EMBL" id="SMCQ01000002">
    <property type="protein sequence ID" value="TCW02216.1"/>
    <property type="molecule type" value="Genomic_DNA"/>
</dbReference>
<sequence>MKRSRIKKFFALIMVLSLASATVFGANVSHVSALSNGEKAKELVSKMTLEEKIGQKLMLSFRSGWTMKDGKKIASVQNINDEIYQLIGQYDIGSVILFAVNFDTDATVNVELTNGLQQAAMDKSLGKNNIPLLIGTDQEGGIVYRLTGGTALPGNMALGATNNLDDAKKAGTIIGSELHAVGINTNFAPVADVNNNANNPVIGLRSFSSNPQLAAKFTTAYIDGVHSQKVATTAKHFPGHGNVSTDSHTGLPSVPATKEELYKTELVPFQAAIKDGTDLIMTAHIQFPNFVKEKIYSEKKQESITPPATLSREILTDLLRGELNFNGVVVTDSMTMGGIANYFDVNERNLLAIKAGVDILDIPFTDISSWKDMEEKLVPLINAFVDAYTKEDGYNGIKLSMDELDKSVERILTLKYNRGIMDLANDKTTLAQKKAIASKVVGSVENRETERLISAHAVTVVKNENDLLPLKLTKDSRVLFAHTYSRNNNRVVMAWNRAKAAGIIPEGADYKILQHYNWTGLNDNVNSALNSDGTSFEGTNKDLLDWCNILIHASEVSSSTQMEYDSYLTACPKLFTDYCKENGKQTVIISLNQPYDTQLYPSADAILAVFGTNGLGLDITESYGGGTVSATAAFSPNLTAGVEVALGTFGASGKLPVDIPKFINWQDGKHVNTYSTTENVYKLGYGITYDSIVKDPNKNALKDTIELVKNLNTAVFTNESVTAAAKPLKELQTLLKSAENTYITHKLAQSVVDKSETDLRNKYNEVLALLIYNTNKSALTDLVEKVEKLDQEYYTTQSWEVLVKALDNAKTILKANVKQEDIDKAYKQLEEAQSQLVEKVNRQELGIAIDTAHKITQEQLDKVIPAVVTEFKTTLDNAQKVYDNKKATQVEVNDAFDKLSHAMSQLDFYKGNKTALKELVNKIDKLNRDDYFAVMWKVLDPTLTKAKTVLANENALEKDVNDAYDGLVKAFLQLQMKPSKDLLNKYIAKAEKLD</sequence>
<evidence type="ECO:0000256" key="1">
    <source>
        <dbReference type="ARBA" id="ARBA00001231"/>
    </source>
</evidence>
<evidence type="ECO:0000313" key="10">
    <source>
        <dbReference type="Proteomes" id="UP000295515"/>
    </source>
</evidence>
<dbReference type="InterPro" id="IPR036962">
    <property type="entry name" value="Glyco_hydro_3_N_sf"/>
</dbReference>
<dbReference type="GeneID" id="98914418"/>
<dbReference type="GO" id="GO:0004563">
    <property type="term" value="F:beta-N-acetylhexosaminidase activity"/>
    <property type="evidence" value="ECO:0007669"/>
    <property type="project" value="UniProtKB-EC"/>
</dbReference>
<dbReference type="RefSeq" id="WP_243646616.1">
    <property type="nucleotide sequence ID" value="NZ_JANKBF010000003.1"/>
</dbReference>
<gene>
    <name evidence="9" type="ORF">EDD60_102181</name>
</gene>
<reference evidence="9 10" key="1">
    <citation type="submission" date="2019-03" db="EMBL/GenBank/DDBJ databases">
        <title>Genomic Encyclopedia of Type Strains, Phase IV (KMG-IV): sequencing the most valuable type-strain genomes for metagenomic binning, comparative biology and taxonomic classification.</title>
        <authorList>
            <person name="Goeker M."/>
        </authorList>
    </citation>
    <scope>NUCLEOTIDE SEQUENCE [LARGE SCALE GENOMIC DNA]</scope>
    <source>
        <strain evidence="9 10">DSM 29487</strain>
    </source>
</reference>
<evidence type="ECO:0000313" key="9">
    <source>
        <dbReference type="EMBL" id="TCW02216.1"/>
    </source>
</evidence>
<dbReference type="PRINTS" id="PR00133">
    <property type="entry name" value="GLHYDRLASE3"/>
</dbReference>
<keyword evidence="5" id="KW-0326">Glycosidase</keyword>
<comment type="caution">
    <text evidence="9">The sequence shown here is derived from an EMBL/GenBank/DDBJ whole genome shotgun (WGS) entry which is preliminary data.</text>
</comment>
<dbReference type="Gene3D" id="1.20.1270.70">
    <property type="entry name" value="Designed single chain three-helix bundle"/>
    <property type="match status" value="2"/>
</dbReference>
<dbReference type="GO" id="GO:0009254">
    <property type="term" value="P:peptidoglycan turnover"/>
    <property type="evidence" value="ECO:0007669"/>
    <property type="project" value="TreeGrafter"/>
</dbReference>
<dbReference type="PANTHER" id="PTHR30480:SF13">
    <property type="entry name" value="BETA-HEXOSAMINIDASE"/>
    <property type="match status" value="1"/>
</dbReference>
<evidence type="ECO:0000256" key="3">
    <source>
        <dbReference type="ARBA" id="ARBA00012663"/>
    </source>
</evidence>
<dbReference type="InterPro" id="IPR017853">
    <property type="entry name" value="GH"/>
</dbReference>
<dbReference type="AlphaFoldDB" id="A0A4R3ZAL2"/>
<dbReference type="Gene3D" id="1.20.1270.90">
    <property type="entry name" value="AF1782-like"/>
    <property type="match status" value="1"/>
</dbReference>
<organism evidence="9 10">
    <name type="scientific">Longibaculum muris</name>
    <dbReference type="NCBI Taxonomy" id="1796628"/>
    <lineage>
        <taxon>Bacteria</taxon>
        <taxon>Bacillati</taxon>
        <taxon>Bacillota</taxon>
        <taxon>Erysipelotrichia</taxon>
        <taxon>Erysipelotrichales</taxon>
        <taxon>Coprobacillaceae</taxon>
        <taxon>Longibaculum</taxon>
    </lineage>
</organism>
<keyword evidence="4 9" id="KW-0378">Hydrolase</keyword>
<keyword evidence="10" id="KW-1185">Reference proteome</keyword>
<keyword evidence="6" id="KW-0175">Coiled coil</keyword>
<dbReference type="PANTHER" id="PTHR30480">
    <property type="entry name" value="BETA-HEXOSAMINIDASE-RELATED"/>
    <property type="match status" value="1"/>
</dbReference>
<comment type="catalytic activity">
    <reaction evidence="1">
        <text>Hydrolysis of terminal non-reducing N-acetyl-D-hexosamine residues in N-acetyl-beta-D-hexosaminides.</text>
        <dbReference type="EC" id="3.2.1.52"/>
    </reaction>
</comment>
<feature type="domain" description="Glycoside hydrolase family 3 N-terminal" evidence="8">
    <location>
        <begin position="48"/>
        <end position="414"/>
    </location>
</feature>
<dbReference type="Gene3D" id="3.20.20.300">
    <property type="entry name" value="Glycoside hydrolase, family 3, N-terminal domain"/>
    <property type="match status" value="1"/>
</dbReference>
<dbReference type="GO" id="GO:0005975">
    <property type="term" value="P:carbohydrate metabolic process"/>
    <property type="evidence" value="ECO:0007669"/>
    <property type="project" value="InterPro"/>
</dbReference>